<accession>A0ABT5WMZ1</accession>
<feature type="domain" description="DUF4136" evidence="2">
    <location>
        <begin position="52"/>
        <end position="186"/>
    </location>
</feature>
<protein>
    <submittedName>
        <fullName evidence="3">DUF4136 domain-containing protein</fullName>
    </submittedName>
</protein>
<feature type="signal peptide" evidence="1">
    <location>
        <begin position="1"/>
        <end position="23"/>
    </location>
</feature>
<evidence type="ECO:0000259" key="2">
    <source>
        <dbReference type="Pfam" id="PF13590"/>
    </source>
</evidence>
<evidence type="ECO:0000313" key="4">
    <source>
        <dbReference type="Proteomes" id="UP001216253"/>
    </source>
</evidence>
<dbReference type="Pfam" id="PF13590">
    <property type="entry name" value="DUF4136"/>
    <property type="match status" value="1"/>
</dbReference>
<name>A0ABT5WMZ1_9SPHN</name>
<feature type="chain" id="PRO_5045958163" evidence="1">
    <location>
        <begin position="24"/>
        <end position="195"/>
    </location>
</feature>
<keyword evidence="4" id="KW-1185">Reference proteome</keyword>
<keyword evidence="1" id="KW-0732">Signal</keyword>
<organism evidence="3 4">
    <name type="scientific">Novosphingobium album</name>
    <name type="common">ex Liu et al. 2023</name>
    <dbReference type="NCBI Taxonomy" id="3031130"/>
    <lineage>
        <taxon>Bacteria</taxon>
        <taxon>Pseudomonadati</taxon>
        <taxon>Pseudomonadota</taxon>
        <taxon>Alphaproteobacteria</taxon>
        <taxon>Sphingomonadales</taxon>
        <taxon>Sphingomonadaceae</taxon>
        <taxon>Novosphingobium</taxon>
    </lineage>
</organism>
<proteinExistence type="predicted"/>
<dbReference type="RefSeq" id="WP_275227502.1">
    <property type="nucleotide sequence ID" value="NZ_JARESE010000015.1"/>
</dbReference>
<dbReference type="EMBL" id="JARESE010000015">
    <property type="protein sequence ID" value="MDE8651405.1"/>
    <property type="molecule type" value="Genomic_DNA"/>
</dbReference>
<dbReference type="InterPro" id="IPR025411">
    <property type="entry name" value="DUF4136"/>
</dbReference>
<sequence length="195" mass="19924">MKSPARAAALAGLALLSACVAPVGPVEVTRFHLPEAQSQAHGTIAVEPAAGVDGNTLEFRTYAVAVTRELNRIGYASAAPGSPGDQVALLAVERRAILPQRARGPVSVGVGGGSGVGVGVGVGIDLSGPPPEQVETEMRVSIRDRASGRTLWEGRASFTVRASSPLAQTSLGAAKLTEALFKDFPGESGQTIYVP</sequence>
<comment type="caution">
    <text evidence="3">The sequence shown here is derived from an EMBL/GenBank/DDBJ whole genome shotgun (WGS) entry which is preliminary data.</text>
</comment>
<evidence type="ECO:0000313" key="3">
    <source>
        <dbReference type="EMBL" id="MDE8651405.1"/>
    </source>
</evidence>
<gene>
    <name evidence="3" type="ORF">PYV00_06675</name>
</gene>
<dbReference type="PROSITE" id="PS51257">
    <property type="entry name" value="PROKAR_LIPOPROTEIN"/>
    <property type="match status" value="1"/>
</dbReference>
<reference evidence="3 4" key="1">
    <citation type="submission" date="2023-03" db="EMBL/GenBank/DDBJ databases">
        <title>NovoSphingobium album sp. nov. isolated from polycyclic aromatic hydrocarbons- and heavy-metal polluted soil.</title>
        <authorList>
            <person name="Liu Z."/>
            <person name="Wang K."/>
        </authorList>
    </citation>
    <scope>NUCLEOTIDE SEQUENCE [LARGE SCALE GENOMIC DNA]</scope>
    <source>
        <strain evidence="3 4">H3SJ31-1</strain>
    </source>
</reference>
<evidence type="ECO:0000256" key="1">
    <source>
        <dbReference type="SAM" id="SignalP"/>
    </source>
</evidence>
<dbReference type="Proteomes" id="UP001216253">
    <property type="component" value="Unassembled WGS sequence"/>
</dbReference>